<dbReference type="RefSeq" id="WP_397084857.1">
    <property type="nucleotide sequence ID" value="NZ_JBITGY010000006.1"/>
</dbReference>
<feature type="compositionally biased region" description="Low complexity" evidence="1">
    <location>
        <begin position="233"/>
        <end position="251"/>
    </location>
</feature>
<feature type="region of interest" description="Disordered" evidence="1">
    <location>
        <begin position="222"/>
        <end position="270"/>
    </location>
</feature>
<dbReference type="Proteomes" id="UP001612741">
    <property type="component" value="Unassembled WGS sequence"/>
</dbReference>
<keyword evidence="3" id="KW-1185">Reference proteome</keyword>
<sequence>MRTASPSGARSASVSPGISWEAMSSRNTSAPALGIRSTNRAAWSNNATTASRSRSACAPRAPPDRLCSVQRSARPLLCQMAHRTSSAVPCPATASSAACSSLATRSAGRATWGSILVSSRTSLTAATSSSPEDRTVVSGLVYGPASPVPVLGWASSSGASLSGAPLPETSLSPASSPGASLCGASLSGASLSGASLSGASLSGALADAASFSAILSARRRRRTPIMSVPPSGPVSSSSATDSSSSPGYSATRSIVSRGRTPGSWAIGTSSPATIVGTPALTRARRSSGTCRVAERTSTAIRCQGTPSIRWARRRVSATTAAS</sequence>
<organism evidence="2 3">
    <name type="scientific">Nonomuraea typhae</name>
    <dbReference type="NCBI Taxonomy" id="2603600"/>
    <lineage>
        <taxon>Bacteria</taxon>
        <taxon>Bacillati</taxon>
        <taxon>Actinomycetota</taxon>
        <taxon>Actinomycetes</taxon>
        <taxon>Streptosporangiales</taxon>
        <taxon>Streptosporangiaceae</taxon>
        <taxon>Nonomuraea</taxon>
    </lineage>
</organism>
<evidence type="ECO:0000313" key="3">
    <source>
        <dbReference type="Proteomes" id="UP001612741"/>
    </source>
</evidence>
<dbReference type="EMBL" id="JBITGY010000006">
    <property type="protein sequence ID" value="MFI6500707.1"/>
    <property type="molecule type" value="Genomic_DNA"/>
</dbReference>
<comment type="caution">
    <text evidence="2">The sequence shown here is derived from an EMBL/GenBank/DDBJ whole genome shotgun (WGS) entry which is preliminary data.</text>
</comment>
<gene>
    <name evidence="2" type="ORF">ACIBG2_25250</name>
</gene>
<reference evidence="2 3" key="1">
    <citation type="submission" date="2024-10" db="EMBL/GenBank/DDBJ databases">
        <title>The Natural Products Discovery Center: Release of the First 8490 Sequenced Strains for Exploring Actinobacteria Biosynthetic Diversity.</title>
        <authorList>
            <person name="Kalkreuter E."/>
            <person name="Kautsar S.A."/>
            <person name="Yang D."/>
            <person name="Bader C.D."/>
            <person name="Teijaro C.N."/>
            <person name="Fluegel L."/>
            <person name="Davis C.M."/>
            <person name="Simpson J.R."/>
            <person name="Lauterbach L."/>
            <person name="Steele A.D."/>
            <person name="Gui C."/>
            <person name="Meng S."/>
            <person name="Li G."/>
            <person name="Viehrig K."/>
            <person name="Ye F."/>
            <person name="Su P."/>
            <person name="Kiefer A.F."/>
            <person name="Nichols A."/>
            <person name="Cepeda A.J."/>
            <person name="Yan W."/>
            <person name="Fan B."/>
            <person name="Jiang Y."/>
            <person name="Adhikari A."/>
            <person name="Zheng C.-J."/>
            <person name="Schuster L."/>
            <person name="Cowan T.M."/>
            <person name="Smanski M.J."/>
            <person name="Chevrette M.G."/>
            <person name="De Carvalho L.P.S."/>
            <person name="Shen B."/>
        </authorList>
    </citation>
    <scope>NUCLEOTIDE SEQUENCE [LARGE SCALE GENOMIC DNA]</scope>
    <source>
        <strain evidence="2 3">NPDC050545</strain>
    </source>
</reference>
<name>A0ABW7YXP7_9ACTN</name>
<dbReference type="InterPro" id="IPR001646">
    <property type="entry name" value="5peptide_repeat"/>
</dbReference>
<dbReference type="SUPFAM" id="SSF141571">
    <property type="entry name" value="Pentapeptide repeat-like"/>
    <property type="match status" value="1"/>
</dbReference>
<accession>A0ABW7YXP7</accession>
<protein>
    <submittedName>
        <fullName evidence="2">Pentapeptide repeat-containing protein</fullName>
    </submittedName>
</protein>
<evidence type="ECO:0000256" key="1">
    <source>
        <dbReference type="SAM" id="MobiDB-lite"/>
    </source>
</evidence>
<dbReference type="Gene3D" id="2.160.20.80">
    <property type="entry name" value="E3 ubiquitin-protein ligase SopA"/>
    <property type="match status" value="1"/>
</dbReference>
<proteinExistence type="predicted"/>
<evidence type="ECO:0000313" key="2">
    <source>
        <dbReference type="EMBL" id="MFI6500707.1"/>
    </source>
</evidence>
<dbReference type="Pfam" id="PF00805">
    <property type="entry name" value="Pentapeptide"/>
    <property type="match status" value="1"/>
</dbReference>
<feature type="region of interest" description="Disordered" evidence="1">
    <location>
        <begin position="1"/>
        <end position="33"/>
    </location>
</feature>